<reference evidence="14" key="1">
    <citation type="submission" date="2019-03" db="EMBL/GenBank/DDBJ databases">
        <authorList>
            <person name="Mank J."/>
            <person name="Almeida P."/>
        </authorList>
    </citation>
    <scope>NUCLEOTIDE SEQUENCE</scope>
    <source>
        <strain evidence="14">78183</strain>
    </source>
</reference>
<evidence type="ECO:0000256" key="7">
    <source>
        <dbReference type="ARBA" id="ARBA00022989"/>
    </source>
</evidence>
<keyword evidence="4 12" id="KW-0349">Heme</keyword>
<evidence type="ECO:0000256" key="8">
    <source>
        <dbReference type="ARBA" id="ARBA00023002"/>
    </source>
</evidence>
<gene>
    <name evidence="14" type="ORF">SVIM_LOCUS485822</name>
</gene>
<dbReference type="Gene3D" id="1.10.630.10">
    <property type="entry name" value="Cytochrome P450"/>
    <property type="match status" value="2"/>
</dbReference>
<dbReference type="AlphaFoldDB" id="A0A6N2N9K7"/>
<dbReference type="PANTHER" id="PTHR47947:SF26">
    <property type="entry name" value="CYTOCHROME P450"/>
    <property type="match status" value="1"/>
</dbReference>
<dbReference type="InterPro" id="IPR002401">
    <property type="entry name" value="Cyt_P450_E_grp-I"/>
</dbReference>
<keyword evidence="5 13" id="KW-0812">Transmembrane</keyword>
<feature type="transmembrane region" description="Helical" evidence="13">
    <location>
        <begin position="226"/>
        <end position="245"/>
    </location>
</feature>
<dbReference type="GO" id="GO:0016020">
    <property type="term" value="C:membrane"/>
    <property type="evidence" value="ECO:0007669"/>
    <property type="project" value="UniProtKB-SubCell"/>
</dbReference>
<organism evidence="14">
    <name type="scientific">Salix viminalis</name>
    <name type="common">Common osier</name>
    <name type="synonym">Basket willow</name>
    <dbReference type="NCBI Taxonomy" id="40686"/>
    <lineage>
        <taxon>Eukaryota</taxon>
        <taxon>Viridiplantae</taxon>
        <taxon>Streptophyta</taxon>
        <taxon>Embryophyta</taxon>
        <taxon>Tracheophyta</taxon>
        <taxon>Spermatophyta</taxon>
        <taxon>Magnoliopsida</taxon>
        <taxon>eudicotyledons</taxon>
        <taxon>Gunneridae</taxon>
        <taxon>Pentapetalae</taxon>
        <taxon>rosids</taxon>
        <taxon>fabids</taxon>
        <taxon>Malpighiales</taxon>
        <taxon>Salicaceae</taxon>
        <taxon>Saliceae</taxon>
        <taxon>Salix</taxon>
    </lineage>
</organism>
<evidence type="ECO:0000256" key="2">
    <source>
        <dbReference type="ARBA" id="ARBA00004370"/>
    </source>
</evidence>
<feature type="transmembrane region" description="Helical" evidence="13">
    <location>
        <begin position="6"/>
        <end position="24"/>
    </location>
</feature>
<keyword evidence="6 12" id="KW-0479">Metal-binding</keyword>
<evidence type="ECO:0000256" key="6">
    <source>
        <dbReference type="ARBA" id="ARBA00022723"/>
    </source>
</evidence>
<evidence type="ECO:0000256" key="3">
    <source>
        <dbReference type="ARBA" id="ARBA00010617"/>
    </source>
</evidence>
<name>A0A6N2N9K7_SALVM</name>
<feature type="transmembrane region" description="Helical" evidence="13">
    <location>
        <begin position="315"/>
        <end position="337"/>
    </location>
</feature>
<evidence type="ECO:0000256" key="10">
    <source>
        <dbReference type="ARBA" id="ARBA00023033"/>
    </source>
</evidence>
<dbReference type="InterPro" id="IPR036396">
    <property type="entry name" value="Cyt_P450_sf"/>
</dbReference>
<evidence type="ECO:0000256" key="11">
    <source>
        <dbReference type="ARBA" id="ARBA00023136"/>
    </source>
</evidence>
<sequence>MDILLPYLNSIVLTAILLFSCYLLRRSKSSKTKSAPEAGGAWPIIGHLPLLAGAELPHLRLGALADKYGPIFAIRIGMTPAVVVSSWELAKELFTTNDASVSSRPKLTSSKILGSNLASFGFSPYGEFWRGIRKVVMSELLSNRRLELLKHVRASEVEVSVKELYKLWYTEDRNEAGQILVSMKQWTGDINLNLMLRMIAGKRYCGAGIVADENEARRCQKAMREFLHLAGVFVLRDAVPFLGWLDWGGHEKAMKRNAEELDNIFDEWLEEHRRNRESGESANKEQDFMDAMLYSLDGVDLAGYDADTVRKATSLSLIIGGTDTITVTIIWALSLLLNNPEALKNAQEELDVHVGKDRLVNESDIERLAYLQACVKEAFRLYPAGPLSGFREFSADCTIGGYRVPAGTRLLLNIHKIQRDPRVWPDPSEFKPERFLGSHKSVDVKGQHFELLPFGAGRRACPGTALGLQMSRLVLASILQAFEISPPSNEPIDMTATAGLTSSLATPLQVLVKPRLPASFSATAVLVLSALITPLIYYLFWIPRKENGKRAPPEAAGAWPLIGHLHLLGGSQPPHITLGNLANRYGPIFTVKLGVHRTLIVSNSEMAKECLTTNDKAFATRPKSLAMDILGYNCNMFGFSPYGTYWRNIRKIITLEVLSNHRLEMFKSVREDEVRDAVGALYQQWINNKSNLQKKLLVEMKGWFSDITLNVILKIVVNKRYVDYVSHREERPSDEWRDSLRRFFELAGMFVVSDALPFLRWMDLGGVKKAMTKTAKNIDHVAEKWLEEHKQKKASGTAKKEEDFMDLMLSVLDDAKEFSNRNTDTINKATCLALILAASDTTSITLTWALSLLLNNRDVLKKAQDELDIHVSRERQVKESDMKNLVYLQAIVKETFRLYPAAPLSVSHESMEECTVGGYHIPVGTRLFTNLSKIHRDPQVWLDPDEFQPERFLTDHKDCDFRGQHFELIPFGSGRRMCPGVSFAFQILNLVLATLLHGFKIETLDDAPIDMTEAGGITNIKATPLKALLTPRLSPGLYDLQ</sequence>
<evidence type="ECO:0000256" key="5">
    <source>
        <dbReference type="ARBA" id="ARBA00022692"/>
    </source>
</evidence>
<dbReference type="FunFam" id="1.10.630.10:FF:000026">
    <property type="entry name" value="Cytochrome P450 82C4"/>
    <property type="match status" value="2"/>
</dbReference>
<protein>
    <recommendedName>
        <fullName evidence="15">Cytochrome P450</fullName>
    </recommendedName>
</protein>
<evidence type="ECO:0000256" key="1">
    <source>
        <dbReference type="ARBA" id="ARBA00001971"/>
    </source>
</evidence>
<keyword evidence="8" id="KW-0560">Oxidoreductase</keyword>
<dbReference type="PROSITE" id="PS00086">
    <property type="entry name" value="CYTOCHROME_P450"/>
    <property type="match status" value="2"/>
</dbReference>
<keyword evidence="11 13" id="KW-0472">Membrane</keyword>
<dbReference type="Pfam" id="PF00067">
    <property type="entry name" value="p450"/>
    <property type="match status" value="2"/>
</dbReference>
<comment type="subcellular location">
    <subcellularLocation>
        <location evidence="2">Membrane</location>
    </subcellularLocation>
</comment>
<proteinExistence type="inferred from homology"/>
<dbReference type="PANTHER" id="PTHR47947">
    <property type="entry name" value="CYTOCHROME P450 82C3-RELATED"/>
    <property type="match status" value="1"/>
</dbReference>
<dbReference type="EMBL" id="CAADRP010002218">
    <property type="protein sequence ID" value="VFU63718.1"/>
    <property type="molecule type" value="Genomic_DNA"/>
</dbReference>
<dbReference type="InterPro" id="IPR050651">
    <property type="entry name" value="Plant_Cytochrome_P450_Monoox"/>
</dbReference>
<evidence type="ECO:0000313" key="14">
    <source>
        <dbReference type="EMBL" id="VFU63718.1"/>
    </source>
</evidence>
<keyword evidence="10" id="KW-0503">Monooxygenase</keyword>
<keyword evidence="7 13" id="KW-1133">Transmembrane helix</keyword>
<dbReference type="SUPFAM" id="SSF48264">
    <property type="entry name" value="Cytochrome P450"/>
    <property type="match status" value="2"/>
</dbReference>
<dbReference type="InterPro" id="IPR017972">
    <property type="entry name" value="Cyt_P450_CS"/>
</dbReference>
<dbReference type="GO" id="GO:0005506">
    <property type="term" value="F:iron ion binding"/>
    <property type="evidence" value="ECO:0007669"/>
    <property type="project" value="InterPro"/>
</dbReference>
<dbReference type="PRINTS" id="PR00385">
    <property type="entry name" value="P450"/>
</dbReference>
<evidence type="ECO:0000256" key="9">
    <source>
        <dbReference type="ARBA" id="ARBA00023004"/>
    </source>
</evidence>
<dbReference type="PRINTS" id="PR00463">
    <property type="entry name" value="EP450I"/>
</dbReference>
<dbReference type="GO" id="GO:0004497">
    <property type="term" value="F:monooxygenase activity"/>
    <property type="evidence" value="ECO:0007669"/>
    <property type="project" value="UniProtKB-KW"/>
</dbReference>
<feature type="transmembrane region" description="Helical" evidence="13">
    <location>
        <begin position="520"/>
        <end position="541"/>
    </location>
</feature>
<evidence type="ECO:0000256" key="12">
    <source>
        <dbReference type="PIRSR" id="PIRSR602401-1"/>
    </source>
</evidence>
<comment type="similarity">
    <text evidence="3">Belongs to the cytochrome P450 family.</text>
</comment>
<dbReference type="InterPro" id="IPR001128">
    <property type="entry name" value="Cyt_P450"/>
</dbReference>
<keyword evidence="9 12" id="KW-0408">Iron</keyword>
<dbReference type="GO" id="GO:0020037">
    <property type="term" value="F:heme binding"/>
    <property type="evidence" value="ECO:0007669"/>
    <property type="project" value="InterPro"/>
</dbReference>
<evidence type="ECO:0000256" key="13">
    <source>
        <dbReference type="SAM" id="Phobius"/>
    </source>
</evidence>
<feature type="binding site" description="axial binding residue" evidence="12">
    <location>
        <position position="461"/>
    </location>
    <ligand>
        <name>heme</name>
        <dbReference type="ChEBI" id="CHEBI:30413"/>
    </ligand>
    <ligandPart>
        <name>Fe</name>
        <dbReference type="ChEBI" id="CHEBI:18248"/>
    </ligandPart>
</feature>
<accession>A0A6N2N9K7</accession>
<evidence type="ECO:0000256" key="4">
    <source>
        <dbReference type="ARBA" id="ARBA00022617"/>
    </source>
</evidence>
<evidence type="ECO:0008006" key="15">
    <source>
        <dbReference type="Google" id="ProtNLM"/>
    </source>
</evidence>
<dbReference type="CDD" id="cd20654">
    <property type="entry name" value="CYP82"/>
    <property type="match status" value="2"/>
</dbReference>
<dbReference type="GO" id="GO:0016705">
    <property type="term" value="F:oxidoreductase activity, acting on paired donors, with incorporation or reduction of molecular oxygen"/>
    <property type="evidence" value="ECO:0007669"/>
    <property type="project" value="InterPro"/>
</dbReference>
<comment type="cofactor">
    <cofactor evidence="1 12">
        <name>heme</name>
        <dbReference type="ChEBI" id="CHEBI:30413"/>
    </cofactor>
</comment>